<proteinExistence type="inferred from homology"/>
<dbReference type="RefSeq" id="XP_038052680.1">
    <property type="nucleotide sequence ID" value="XM_038196752.1"/>
</dbReference>
<keyword evidence="8" id="KW-1185">Reference proteome</keyword>
<comment type="subcellular location">
    <subcellularLocation>
        <location evidence="1 6">Membrane</location>
        <topology evidence="1 6">Multi-pass membrane protein</topology>
    </subcellularLocation>
</comment>
<dbReference type="EnsemblMetazoa" id="XM_038196752.1">
    <property type="protein sequence ID" value="XP_038052680.1"/>
    <property type="gene ID" value="LOC119725351"/>
</dbReference>
<feature type="transmembrane region" description="Helical" evidence="6">
    <location>
        <begin position="12"/>
        <end position="37"/>
    </location>
</feature>
<evidence type="ECO:0000256" key="5">
    <source>
        <dbReference type="ARBA" id="ARBA00023136"/>
    </source>
</evidence>
<dbReference type="InterPro" id="IPR008952">
    <property type="entry name" value="Tetraspanin_EC2_sf"/>
</dbReference>
<evidence type="ECO:0000256" key="6">
    <source>
        <dbReference type="RuleBase" id="RU361218"/>
    </source>
</evidence>
<evidence type="ECO:0000256" key="1">
    <source>
        <dbReference type="ARBA" id="ARBA00004141"/>
    </source>
</evidence>
<dbReference type="OMA" id="LWTYFVC"/>
<dbReference type="PANTHER" id="PTHR19282">
    <property type="entry name" value="TETRASPANIN"/>
    <property type="match status" value="1"/>
</dbReference>
<name>A0A913ZMV1_PATMI</name>
<dbReference type="InterPro" id="IPR018499">
    <property type="entry name" value="Tetraspanin/Peripherin"/>
</dbReference>
<accession>A0A913ZMV1</accession>
<dbReference type="Gene3D" id="1.10.1450.10">
    <property type="entry name" value="Tetraspanin"/>
    <property type="match status" value="1"/>
</dbReference>
<dbReference type="PIRSF" id="PIRSF002419">
    <property type="entry name" value="Tetraspanin"/>
    <property type="match status" value="1"/>
</dbReference>
<keyword evidence="3 6" id="KW-0812">Transmembrane</keyword>
<sequence>MATTPCGTCSKIVLFIVNFVFWLSGIAVLGMGIWVSIDRNTMEFLKVFDYPIFRNFGFAMIGIGGFVTILGFIGCFGACHESKCLLWTYFVGLLFLFLAEIVCMALAFSYTEQVKEYVKLKLGEPVESSYTKEPTGIVRAVDSMQELLMCCGNSNHTDWQRSQWYKEVNTPLNPIRNQTIPGSCCMESEDFQKYLDCQIKVENPNELRHSQGCFDALYGTFLEYIWFIGGVGIGIAVLQVLLMVITVFLLRNLTDDYD</sequence>
<dbReference type="PANTHER" id="PTHR19282:SF544">
    <property type="entry name" value="TETRASPANIN"/>
    <property type="match status" value="1"/>
</dbReference>
<dbReference type="AlphaFoldDB" id="A0A913ZMV1"/>
<dbReference type="EnsemblMetazoa" id="XM_038196761.1">
    <property type="protein sequence ID" value="XP_038052689.1"/>
    <property type="gene ID" value="LOC119725351"/>
</dbReference>
<protein>
    <recommendedName>
        <fullName evidence="6">Tetraspanin</fullName>
    </recommendedName>
</protein>
<dbReference type="RefSeq" id="XP_038052689.1">
    <property type="nucleotide sequence ID" value="XM_038196761.1"/>
</dbReference>
<evidence type="ECO:0000313" key="8">
    <source>
        <dbReference type="Proteomes" id="UP000887568"/>
    </source>
</evidence>
<dbReference type="PRINTS" id="PR00259">
    <property type="entry name" value="TMFOUR"/>
</dbReference>
<evidence type="ECO:0000256" key="3">
    <source>
        <dbReference type="ARBA" id="ARBA00022692"/>
    </source>
</evidence>
<evidence type="ECO:0000256" key="4">
    <source>
        <dbReference type="ARBA" id="ARBA00022989"/>
    </source>
</evidence>
<organism evidence="7 8">
    <name type="scientific">Patiria miniata</name>
    <name type="common">Bat star</name>
    <name type="synonym">Asterina miniata</name>
    <dbReference type="NCBI Taxonomy" id="46514"/>
    <lineage>
        <taxon>Eukaryota</taxon>
        <taxon>Metazoa</taxon>
        <taxon>Echinodermata</taxon>
        <taxon>Eleutherozoa</taxon>
        <taxon>Asterozoa</taxon>
        <taxon>Asteroidea</taxon>
        <taxon>Valvatacea</taxon>
        <taxon>Valvatida</taxon>
        <taxon>Asterinidae</taxon>
        <taxon>Patiria</taxon>
    </lineage>
</organism>
<dbReference type="Proteomes" id="UP000887568">
    <property type="component" value="Unplaced"/>
</dbReference>
<dbReference type="OrthoDB" id="438211at2759"/>
<dbReference type="GeneID" id="119725351"/>
<evidence type="ECO:0000256" key="2">
    <source>
        <dbReference type="ARBA" id="ARBA00006840"/>
    </source>
</evidence>
<keyword evidence="5 6" id="KW-0472">Membrane</keyword>
<feature type="transmembrane region" description="Helical" evidence="6">
    <location>
        <begin position="86"/>
        <end position="110"/>
    </location>
</feature>
<dbReference type="InterPro" id="IPR000301">
    <property type="entry name" value="Tetraspanin_animals"/>
</dbReference>
<dbReference type="Pfam" id="PF00335">
    <property type="entry name" value="Tetraspanin"/>
    <property type="match status" value="1"/>
</dbReference>
<feature type="transmembrane region" description="Helical" evidence="6">
    <location>
        <begin position="57"/>
        <end position="79"/>
    </location>
</feature>
<feature type="transmembrane region" description="Helical" evidence="6">
    <location>
        <begin position="224"/>
        <end position="250"/>
    </location>
</feature>
<comment type="similarity">
    <text evidence="2 6">Belongs to the tetraspanin (TM4SF) family.</text>
</comment>
<reference evidence="7" key="1">
    <citation type="submission" date="2022-11" db="UniProtKB">
        <authorList>
            <consortium name="EnsemblMetazoa"/>
        </authorList>
    </citation>
    <scope>IDENTIFICATION</scope>
</reference>
<evidence type="ECO:0000313" key="7">
    <source>
        <dbReference type="EnsemblMetazoa" id="XP_038052689.1"/>
    </source>
</evidence>
<keyword evidence="4 6" id="KW-1133">Transmembrane helix</keyword>
<dbReference type="SUPFAM" id="SSF48652">
    <property type="entry name" value="Tetraspanin"/>
    <property type="match status" value="1"/>
</dbReference>
<dbReference type="GO" id="GO:0005886">
    <property type="term" value="C:plasma membrane"/>
    <property type="evidence" value="ECO:0007669"/>
    <property type="project" value="TreeGrafter"/>
</dbReference>